<evidence type="ECO:0000259" key="4">
    <source>
        <dbReference type="PROSITE" id="PS51858"/>
    </source>
</evidence>
<dbReference type="Gene3D" id="3.90.1720.30">
    <property type="entry name" value="PPPDE domains"/>
    <property type="match status" value="1"/>
</dbReference>
<sequence length="94" mass="10633">MEYSYAYAPHGTGVFSCLPKGCEAHVYKFSFDMGATAKSVLDVDEILESMKESWRGIEYDRRRRNCCLFCKTLLEKLGVGPVPDLAAWDDMVNV</sequence>
<dbReference type="OrthoDB" id="412286at2759"/>
<dbReference type="Proteomes" id="UP000649617">
    <property type="component" value="Unassembled WGS sequence"/>
</dbReference>
<dbReference type="AlphaFoldDB" id="A0A812XI78"/>
<dbReference type="Pfam" id="PF05903">
    <property type="entry name" value="Peptidase_C97"/>
    <property type="match status" value="1"/>
</dbReference>
<dbReference type="PANTHER" id="PTHR12378">
    <property type="entry name" value="DESUMOYLATING ISOPEPTIDASE"/>
    <property type="match status" value="1"/>
</dbReference>
<evidence type="ECO:0000256" key="2">
    <source>
        <dbReference type="ARBA" id="ARBA00022670"/>
    </source>
</evidence>
<comment type="caution">
    <text evidence="5">The sequence shown here is derived from an EMBL/GenBank/DDBJ whole genome shotgun (WGS) entry which is preliminary data.</text>
</comment>
<comment type="similarity">
    <text evidence="1">Belongs to the DeSI family.</text>
</comment>
<dbReference type="GO" id="GO:0101005">
    <property type="term" value="F:deubiquitinase activity"/>
    <property type="evidence" value="ECO:0007669"/>
    <property type="project" value="TreeGrafter"/>
</dbReference>
<reference evidence="5" key="1">
    <citation type="submission" date="2021-02" db="EMBL/GenBank/DDBJ databases">
        <authorList>
            <person name="Dougan E. K."/>
            <person name="Rhodes N."/>
            <person name="Thang M."/>
            <person name="Chan C."/>
        </authorList>
    </citation>
    <scope>NUCLEOTIDE SEQUENCE</scope>
</reference>
<evidence type="ECO:0000256" key="3">
    <source>
        <dbReference type="ARBA" id="ARBA00022801"/>
    </source>
</evidence>
<organism evidence="5 6">
    <name type="scientific">Symbiodinium pilosum</name>
    <name type="common">Dinoflagellate</name>
    <dbReference type="NCBI Taxonomy" id="2952"/>
    <lineage>
        <taxon>Eukaryota</taxon>
        <taxon>Sar</taxon>
        <taxon>Alveolata</taxon>
        <taxon>Dinophyceae</taxon>
        <taxon>Suessiales</taxon>
        <taxon>Symbiodiniaceae</taxon>
        <taxon>Symbiodinium</taxon>
    </lineage>
</organism>
<keyword evidence="3" id="KW-0378">Hydrolase</keyword>
<evidence type="ECO:0000256" key="1">
    <source>
        <dbReference type="ARBA" id="ARBA00008140"/>
    </source>
</evidence>
<proteinExistence type="inferred from homology"/>
<gene>
    <name evidence="5" type="ORF">SPIL2461_LOCUS21199</name>
</gene>
<dbReference type="EMBL" id="CAJNIZ010046041">
    <property type="protein sequence ID" value="CAE7737521.1"/>
    <property type="molecule type" value="Genomic_DNA"/>
</dbReference>
<keyword evidence="2" id="KW-0645">Protease</keyword>
<evidence type="ECO:0000313" key="6">
    <source>
        <dbReference type="Proteomes" id="UP000649617"/>
    </source>
</evidence>
<dbReference type="GO" id="GO:0006508">
    <property type="term" value="P:proteolysis"/>
    <property type="evidence" value="ECO:0007669"/>
    <property type="project" value="UniProtKB-KW"/>
</dbReference>
<dbReference type="PANTHER" id="PTHR12378:SF9">
    <property type="entry name" value="OS06G0107000 PROTEIN"/>
    <property type="match status" value="1"/>
</dbReference>
<accession>A0A812XI78</accession>
<protein>
    <recommendedName>
        <fullName evidence="4">PPPDE domain-containing protein</fullName>
    </recommendedName>
</protein>
<dbReference type="GO" id="GO:0016579">
    <property type="term" value="P:protein deubiquitination"/>
    <property type="evidence" value="ECO:0007669"/>
    <property type="project" value="TreeGrafter"/>
</dbReference>
<dbReference type="PROSITE" id="PS51858">
    <property type="entry name" value="PPPDE"/>
    <property type="match status" value="1"/>
</dbReference>
<name>A0A812XI78_SYMPI</name>
<keyword evidence="6" id="KW-1185">Reference proteome</keyword>
<feature type="domain" description="PPPDE" evidence="4">
    <location>
        <begin position="1"/>
        <end position="94"/>
    </location>
</feature>
<dbReference type="InterPro" id="IPR008580">
    <property type="entry name" value="PPPDE_dom"/>
</dbReference>
<evidence type="ECO:0000313" key="5">
    <source>
        <dbReference type="EMBL" id="CAE7737521.1"/>
    </source>
</evidence>
<dbReference type="InterPro" id="IPR042266">
    <property type="entry name" value="PPPDE_sf"/>
</dbReference>